<evidence type="ECO:0000313" key="8">
    <source>
        <dbReference type="Proteomes" id="UP000721236"/>
    </source>
</evidence>
<organism evidence="7 8">
    <name type="scientific">Cupriavidus respiraculi</name>
    <dbReference type="NCBI Taxonomy" id="195930"/>
    <lineage>
        <taxon>Bacteria</taxon>
        <taxon>Pseudomonadati</taxon>
        <taxon>Pseudomonadota</taxon>
        <taxon>Betaproteobacteria</taxon>
        <taxon>Burkholderiales</taxon>
        <taxon>Burkholderiaceae</taxon>
        <taxon>Cupriavidus</taxon>
    </lineage>
</organism>
<evidence type="ECO:0000256" key="3">
    <source>
        <dbReference type="ARBA" id="ARBA00022729"/>
    </source>
</evidence>
<sequence>MKKLIALFALTGVVLVTGCNTMAGAGKDIERGGEKVQGAAENTKQKM</sequence>
<keyword evidence="5" id="KW-0564">Palmitate</keyword>
<protein>
    <recommendedName>
        <fullName evidence="9">Bacteriolytic lipoprotein entericidin AB</fullName>
    </recommendedName>
</protein>
<name>A0ABM8X7S8_9BURK</name>
<dbReference type="PROSITE" id="PS51257">
    <property type="entry name" value="PROKAR_LIPOPROTEIN"/>
    <property type="match status" value="1"/>
</dbReference>
<keyword evidence="2" id="KW-1003">Cell membrane</keyword>
<evidence type="ECO:0000256" key="1">
    <source>
        <dbReference type="ARBA" id="ARBA00010296"/>
    </source>
</evidence>
<evidence type="ECO:0000313" key="7">
    <source>
        <dbReference type="EMBL" id="CAG9175996.1"/>
    </source>
</evidence>
<keyword evidence="8" id="KW-1185">Reference proteome</keyword>
<comment type="similarity">
    <text evidence="1">Belongs to the EcnA/EcnB lipoprotein family.</text>
</comment>
<dbReference type="EMBL" id="CAJZAH010000002">
    <property type="protein sequence ID" value="CAG9175996.1"/>
    <property type="molecule type" value="Genomic_DNA"/>
</dbReference>
<comment type="caution">
    <text evidence="7">The sequence shown here is derived from an EMBL/GenBank/DDBJ whole genome shotgun (WGS) entry which is preliminary data.</text>
</comment>
<evidence type="ECO:0000256" key="6">
    <source>
        <dbReference type="ARBA" id="ARBA00023288"/>
    </source>
</evidence>
<gene>
    <name evidence="7" type="ORF">LMG21510_03029</name>
</gene>
<accession>A0ABM8X7S8</accession>
<keyword evidence="3" id="KW-0732">Signal</keyword>
<reference evidence="7 8" key="1">
    <citation type="submission" date="2021-08" db="EMBL/GenBank/DDBJ databases">
        <authorList>
            <person name="Peeters C."/>
        </authorList>
    </citation>
    <scope>NUCLEOTIDE SEQUENCE [LARGE SCALE GENOMIC DNA]</scope>
    <source>
        <strain evidence="7 8">LMG 21510</strain>
    </source>
</reference>
<keyword evidence="6" id="KW-0449">Lipoprotein</keyword>
<dbReference type="Pfam" id="PF08085">
    <property type="entry name" value="Entericidin"/>
    <property type="match status" value="1"/>
</dbReference>
<dbReference type="Proteomes" id="UP000721236">
    <property type="component" value="Unassembled WGS sequence"/>
</dbReference>
<proteinExistence type="inferred from homology"/>
<dbReference type="InterPro" id="IPR012556">
    <property type="entry name" value="Entericidin"/>
</dbReference>
<evidence type="ECO:0000256" key="5">
    <source>
        <dbReference type="ARBA" id="ARBA00023139"/>
    </source>
</evidence>
<evidence type="ECO:0008006" key="9">
    <source>
        <dbReference type="Google" id="ProtNLM"/>
    </source>
</evidence>
<evidence type="ECO:0000256" key="2">
    <source>
        <dbReference type="ARBA" id="ARBA00022475"/>
    </source>
</evidence>
<dbReference type="RefSeq" id="WP_222202808.1">
    <property type="nucleotide sequence ID" value="NZ_CAJZAH010000002.1"/>
</dbReference>
<keyword evidence="4" id="KW-0472">Membrane</keyword>
<evidence type="ECO:0000256" key="4">
    <source>
        <dbReference type="ARBA" id="ARBA00023136"/>
    </source>
</evidence>